<evidence type="ECO:0000259" key="1">
    <source>
        <dbReference type="Pfam" id="PF03190"/>
    </source>
</evidence>
<dbReference type="InterPro" id="IPR024705">
    <property type="entry name" value="Ssp411"/>
</dbReference>
<dbReference type="InterPro" id="IPR036249">
    <property type="entry name" value="Thioredoxin-like_sf"/>
</dbReference>
<accession>A0A381RV91</accession>
<feature type="domain" description="Spermatogenesis-associated protein 20-like TRX" evidence="1">
    <location>
        <begin position="34"/>
        <end position="187"/>
    </location>
</feature>
<dbReference type="SUPFAM" id="SSF52833">
    <property type="entry name" value="Thioredoxin-like"/>
    <property type="match status" value="1"/>
</dbReference>
<dbReference type="SUPFAM" id="SSF48208">
    <property type="entry name" value="Six-hairpin glycosidases"/>
    <property type="match status" value="1"/>
</dbReference>
<dbReference type="PANTHER" id="PTHR42899:SF1">
    <property type="entry name" value="SPERMATOGENESIS-ASSOCIATED PROTEIN 20"/>
    <property type="match status" value="1"/>
</dbReference>
<evidence type="ECO:0000313" key="2">
    <source>
        <dbReference type="EMBL" id="SUZ95792.1"/>
    </source>
</evidence>
<dbReference type="CDD" id="cd02955">
    <property type="entry name" value="SSP411"/>
    <property type="match status" value="1"/>
</dbReference>
<proteinExistence type="predicted"/>
<sequence length="703" mass="81851">MKIIDAKIMDEKCLVLFILLSIFYSNNIIGQNMKNKLSEESSLYLKQHATNPVNWFPWGNEALNEAKKNDKLLLISIGYSSCHWCHVMEEESFENDDVAKVMNSKFINIKVDREERPDIDEIYMKALVLMTGSGGWPMNIIALPDGTPIWGGTYVPKDQWIQVLNQVNEFYKTRKEDVLEYAKNVRDGVKKESLIKPIAKKTNYTSDFQSKLASKAFDFTDKINGGIGGGQKFPLPSFINFFLRYSKLTGNKAMKFFVKNTLIKISQGGINDRVEGGFHRYTVDNKWHIPHFEKMLYDNAQLLSVFSKAYMVYNEPRFREELYNIYDFLELKMTSKNNLIFSSISADTNYEDGTKEEGDFYIWTKEELKEILKKDYNWVSKYYNINEKGYWERESYVFYQTTSDSQFASDMGLEIDQFKNKLKLVNKKLFDYREKRVQPTIDTKIVFSWNALTIRGLIDAYKTTGDNNFLTKAIAINKGLEEKMIKGNKIAHTNGQSLDNQVLFFEDYSYYIDALIALYEATYEIDWINKAVAFTEFSNIEFKQENSFYKFSSNQELLYSDILIHLEDGVIPSANSVMNFNLFRLSHYLGNKDFSIQAEKMMNNIIGKLESRVTDHMFWFWSSLNYSDGFFELAISGPDAKEKGKELSLEYLPNAIIAANNEPSDFYLLKERFFEDETYIYVCVNNTCKFPVTNIKEALKLMD</sequence>
<reference evidence="2" key="1">
    <citation type="submission" date="2018-05" db="EMBL/GenBank/DDBJ databases">
        <authorList>
            <person name="Lanie J.A."/>
            <person name="Ng W.-L."/>
            <person name="Kazmierczak K.M."/>
            <person name="Andrzejewski T.M."/>
            <person name="Davidsen T.M."/>
            <person name="Wayne K.J."/>
            <person name="Tettelin H."/>
            <person name="Glass J.I."/>
            <person name="Rusch D."/>
            <person name="Podicherti R."/>
            <person name="Tsui H.-C.T."/>
            <person name="Winkler M.E."/>
        </authorList>
    </citation>
    <scope>NUCLEOTIDE SEQUENCE</scope>
</reference>
<dbReference type="AlphaFoldDB" id="A0A381RV91"/>
<organism evidence="2">
    <name type="scientific">marine metagenome</name>
    <dbReference type="NCBI Taxonomy" id="408172"/>
    <lineage>
        <taxon>unclassified sequences</taxon>
        <taxon>metagenomes</taxon>
        <taxon>ecological metagenomes</taxon>
    </lineage>
</organism>
<dbReference type="GO" id="GO:0005975">
    <property type="term" value="P:carbohydrate metabolic process"/>
    <property type="evidence" value="ECO:0007669"/>
    <property type="project" value="InterPro"/>
</dbReference>
<name>A0A381RV91_9ZZZZ</name>
<dbReference type="EMBL" id="UINC01002355">
    <property type="protein sequence ID" value="SUZ95792.1"/>
    <property type="molecule type" value="Genomic_DNA"/>
</dbReference>
<dbReference type="Pfam" id="PF03190">
    <property type="entry name" value="Thioredox_DsbH"/>
    <property type="match status" value="1"/>
</dbReference>
<dbReference type="PIRSF" id="PIRSF006402">
    <property type="entry name" value="UCP006402_thioredoxin"/>
    <property type="match status" value="1"/>
</dbReference>
<dbReference type="Gene3D" id="3.40.30.10">
    <property type="entry name" value="Glutaredoxin"/>
    <property type="match status" value="1"/>
</dbReference>
<dbReference type="InterPro" id="IPR008928">
    <property type="entry name" value="6-hairpin_glycosidase_sf"/>
</dbReference>
<gene>
    <name evidence="2" type="ORF">METZ01_LOCUS48646</name>
</gene>
<protein>
    <recommendedName>
        <fullName evidence="1">Spermatogenesis-associated protein 20-like TRX domain-containing protein</fullName>
    </recommendedName>
</protein>
<dbReference type="PANTHER" id="PTHR42899">
    <property type="entry name" value="SPERMATOGENESIS-ASSOCIATED PROTEIN 20"/>
    <property type="match status" value="1"/>
</dbReference>
<dbReference type="InterPro" id="IPR004879">
    <property type="entry name" value="Ssp411-like_TRX"/>
</dbReference>